<dbReference type="EMBL" id="JADCUA010000015">
    <property type="protein sequence ID" value="KAH9834426.1"/>
    <property type="molecule type" value="Genomic_DNA"/>
</dbReference>
<reference evidence="2 3" key="1">
    <citation type="journal article" date="2021" name="Environ. Microbiol.">
        <title>Gene family expansions and transcriptome signatures uncover fungal adaptations to wood decay.</title>
        <authorList>
            <person name="Hage H."/>
            <person name="Miyauchi S."/>
            <person name="Viragh M."/>
            <person name="Drula E."/>
            <person name="Min B."/>
            <person name="Chaduli D."/>
            <person name="Navarro D."/>
            <person name="Favel A."/>
            <person name="Norest M."/>
            <person name="Lesage-Meessen L."/>
            <person name="Balint B."/>
            <person name="Merenyi Z."/>
            <person name="de Eugenio L."/>
            <person name="Morin E."/>
            <person name="Martinez A.T."/>
            <person name="Baldrian P."/>
            <person name="Stursova M."/>
            <person name="Martinez M.J."/>
            <person name="Novotny C."/>
            <person name="Magnuson J.K."/>
            <person name="Spatafora J.W."/>
            <person name="Maurice S."/>
            <person name="Pangilinan J."/>
            <person name="Andreopoulos W."/>
            <person name="LaButti K."/>
            <person name="Hundley H."/>
            <person name="Na H."/>
            <person name="Kuo A."/>
            <person name="Barry K."/>
            <person name="Lipzen A."/>
            <person name="Henrissat B."/>
            <person name="Riley R."/>
            <person name="Ahrendt S."/>
            <person name="Nagy L.G."/>
            <person name="Grigoriev I.V."/>
            <person name="Martin F."/>
            <person name="Rosso M.N."/>
        </authorList>
    </citation>
    <scope>NUCLEOTIDE SEQUENCE [LARGE SCALE GENOMIC DNA]</scope>
    <source>
        <strain evidence="2 3">CIRM-BRFM 1785</strain>
    </source>
</reference>
<evidence type="ECO:0000256" key="1">
    <source>
        <dbReference type="SAM" id="MobiDB-lite"/>
    </source>
</evidence>
<organism evidence="2 3">
    <name type="scientific">Rhodofomes roseus</name>
    <dbReference type="NCBI Taxonomy" id="34475"/>
    <lineage>
        <taxon>Eukaryota</taxon>
        <taxon>Fungi</taxon>
        <taxon>Dikarya</taxon>
        <taxon>Basidiomycota</taxon>
        <taxon>Agaricomycotina</taxon>
        <taxon>Agaricomycetes</taxon>
        <taxon>Polyporales</taxon>
        <taxon>Rhodofomes</taxon>
    </lineage>
</organism>
<sequence>MAGETVDDEYSGHERRYACHLICRMRVGESNPSPPYRCYSTPTERRARFGDAHISFGGATPKTDSNGMGEPLVDGRSAAYCPFFTGSIAGVRGRVGPACAHHLPAICIPPLMGSLPDRPENCRHAVPGKHFDVTKWPVHEERTRYDVFAGIVQGALSSTTAMKQPFLPRHRHEWPFQRSLRVFVLQGRRGCRTRGYARGEGQGAGEREGSATRSCSSTSHT</sequence>
<protein>
    <submittedName>
        <fullName evidence="2">Uncharacterized protein</fullName>
    </submittedName>
</protein>
<name>A0ABQ8KAA0_9APHY</name>
<keyword evidence="3" id="KW-1185">Reference proteome</keyword>
<accession>A0ABQ8KAA0</accession>
<dbReference type="Proteomes" id="UP000814176">
    <property type="component" value="Unassembled WGS sequence"/>
</dbReference>
<comment type="caution">
    <text evidence="2">The sequence shown here is derived from an EMBL/GenBank/DDBJ whole genome shotgun (WGS) entry which is preliminary data.</text>
</comment>
<dbReference type="GeneID" id="72004995"/>
<feature type="region of interest" description="Disordered" evidence="1">
    <location>
        <begin position="195"/>
        <end position="221"/>
    </location>
</feature>
<proteinExistence type="predicted"/>
<evidence type="ECO:0000313" key="2">
    <source>
        <dbReference type="EMBL" id="KAH9834426.1"/>
    </source>
</evidence>
<gene>
    <name evidence="2" type="ORF">C8Q71DRAFT_768707</name>
</gene>
<dbReference type="RefSeq" id="XP_047776957.1">
    <property type="nucleotide sequence ID" value="XM_047924263.1"/>
</dbReference>
<feature type="compositionally biased region" description="Polar residues" evidence="1">
    <location>
        <begin position="212"/>
        <end position="221"/>
    </location>
</feature>
<evidence type="ECO:0000313" key="3">
    <source>
        <dbReference type="Proteomes" id="UP000814176"/>
    </source>
</evidence>